<dbReference type="CDD" id="cd20618">
    <property type="entry name" value="CYP71_clan"/>
    <property type="match status" value="1"/>
</dbReference>
<dbReference type="GO" id="GO:0016702">
    <property type="term" value="F:oxidoreductase activity, acting on single donors with incorporation of molecular oxygen, incorporation of two atoms of oxygen"/>
    <property type="evidence" value="ECO:0007669"/>
    <property type="project" value="InterPro"/>
</dbReference>
<dbReference type="Gene3D" id="1.10.630.10">
    <property type="entry name" value="Cytochrome P450"/>
    <property type="match status" value="1"/>
</dbReference>
<evidence type="ECO:0000256" key="4">
    <source>
        <dbReference type="ARBA" id="ARBA00022723"/>
    </source>
</evidence>
<evidence type="ECO:0000256" key="7">
    <source>
        <dbReference type="ARBA" id="ARBA00023033"/>
    </source>
</evidence>
<dbReference type="PROSITE" id="PS00081">
    <property type="entry name" value="LIPOXYGENASE_2"/>
    <property type="match status" value="1"/>
</dbReference>
<dbReference type="PRINTS" id="PR00385">
    <property type="entry name" value="P450"/>
</dbReference>
<dbReference type="PANTHER" id="PTHR47944">
    <property type="entry name" value="CYTOCHROME P450 98A9"/>
    <property type="match status" value="1"/>
</dbReference>
<evidence type="ECO:0000256" key="6">
    <source>
        <dbReference type="ARBA" id="ARBA00023004"/>
    </source>
</evidence>
<dbReference type="GO" id="GO:0020037">
    <property type="term" value="F:heme binding"/>
    <property type="evidence" value="ECO:0007669"/>
    <property type="project" value="InterPro"/>
</dbReference>
<evidence type="ECO:0000256" key="2">
    <source>
        <dbReference type="ARBA" id="ARBA00010617"/>
    </source>
</evidence>
<dbReference type="SUPFAM" id="SSF48264">
    <property type="entry name" value="Cytochrome P450"/>
    <property type="match status" value="1"/>
</dbReference>
<keyword evidence="3 8" id="KW-0349">Heme</keyword>
<proteinExistence type="evidence at transcript level"/>
<comment type="cofactor">
    <cofactor evidence="1 8">
        <name>heme</name>
        <dbReference type="ChEBI" id="CHEBI:30413"/>
    </cofactor>
</comment>
<dbReference type="Pfam" id="PF00067">
    <property type="entry name" value="p450"/>
    <property type="match status" value="1"/>
</dbReference>
<dbReference type="EMBL" id="MG589909">
    <property type="protein sequence ID" value="AUR26640.1"/>
    <property type="molecule type" value="mRNA"/>
</dbReference>
<dbReference type="AlphaFoldDB" id="A0A2I7M6F5"/>
<keyword evidence="5 9" id="KW-0560">Oxidoreductase</keyword>
<dbReference type="InterPro" id="IPR017972">
    <property type="entry name" value="Cyt_P450_CS"/>
</dbReference>
<protein>
    <submittedName>
        <fullName evidence="11">Cytochrome P450 oxidase 75B1-like protein</fullName>
    </submittedName>
</protein>
<evidence type="ECO:0000256" key="5">
    <source>
        <dbReference type="ARBA" id="ARBA00023002"/>
    </source>
</evidence>
<dbReference type="PANTHER" id="PTHR47944:SF5">
    <property type="entry name" value="CYTOCHROME P450 71A1-LIKE"/>
    <property type="match status" value="1"/>
</dbReference>
<dbReference type="GO" id="GO:0005506">
    <property type="term" value="F:iron ion binding"/>
    <property type="evidence" value="ECO:0007669"/>
    <property type="project" value="InterPro"/>
</dbReference>
<keyword evidence="10" id="KW-0732">Signal</keyword>
<dbReference type="InterPro" id="IPR036396">
    <property type="entry name" value="Cyt_P450_sf"/>
</dbReference>
<sequence length="510" mass="58214">MESLSCFLLAMALLVAILLLSKFLTNHQQSLLPGPKPWPIIGNLNLIGPLPHQSLHELAKQYGELMQLKFGLLTVVVASSSEMAKQFLKTHDQVFASRPVTAAGKYTTYNYCNVTWAPYGPYWRQGRKIYLTELFSSKRLDSYEYIRVEERRELISRLHALSGTLVTLKDHLSRTTLSIVSRIVLGKKYFSEPEARQTEVVKLEEFQEMLDELFLLNGVLNIGDWIPWIDFLDLQGYVKRMKALSKKLNRFYDHVIDEHQARRQAAGKDFVAKDMVDLLLELADDPNLEVKINSDGIKGFMQDLVAGGTDTSATTVEWAMSELMKQPHLIKKATEELDKVIGRDRWVEERDFPQLPYLAAILKETMRLHPVAVLLAPHAALEDCKVAGYDIYKGTTVFINVWSIGRDPQIWEDPEKFMPERFLGKVTDVKGQHFELLPFGSGRRMCPGYTLALKMMGSSLANLLHGFNWKLPDNMEIEDISMDEVYGLATPRKFPLVAITEPRLPLHLYQ</sequence>
<dbReference type="PROSITE" id="PS00086">
    <property type="entry name" value="CYTOCHROME_P450"/>
    <property type="match status" value="1"/>
</dbReference>
<evidence type="ECO:0000256" key="1">
    <source>
        <dbReference type="ARBA" id="ARBA00001971"/>
    </source>
</evidence>
<evidence type="ECO:0000256" key="9">
    <source>
        <dbReference type="RuleBase" id="RU000461"/>
    </source>
</evidence>
<reference evidence="11" key="1">
    <citation type="submission" date="2017-11" db="EMBL/GenBank/DDBJ databases">
        <title>Characterization of CYP genes encoded monooxidase on triterpenoid biosynthesis in Platycodon grandiflorus.</title>
        <authorList>
            <person name="Um Y."/>
            <person name="Hur M."/>
            <person name="Jin M.L."/>
            <person name="Kim O.T."/>
        </authorList>
    </citation>
    <scope>NUCLEOTIDE SEQUENCE</scope>
</reference>
<feature type="signal peptide" evidence="10">
    <location>
        <begin position="1"/>
        <end position="28"/>
    </location>
</feature>
<keyword evidence="6 8" id="KW-0408">Iron</keyword>
<keyword evidence="7 9" id="KW-0503">Monooxygenase</keyword>
<feature type="chain" id="PRO_5014356824" evidence="10">
    <location>
        <begin position="29"/>
        <end position="510"/>
    </location>
</feature>
<dbReference type="InterPro" id="IPR002401">
    <property type="entry name" value="Cyt_P450_E_grp-I"/>
</dbReference>
<dbReference type="GO" id="GO:0004497">
    <property type="term" value="F:monooxygenase activity"/>
    <property type="evidence" value="ECO:0007669"/>
    <property type="project" value="UniProtKB-KW"/>
</dbReference>
<dbReference type="InterPro" id="IPR020834">
    <property type="entry name" value="LipOase_CS"/>
</dbReference>
<dbReference type="FunFam" id="1.10.630.10:FF:000038">
    <property type="entry name" value="Cytochrome P450 84A1"/>
    <property type="match status" value="1"/>
</dbReference>
<dbReference type="PRINTS" id="PR00463">
    <property type="entry name" value="EP450I"/>
</dbReference>
<accession>A0A2I7M6F5</accession>
<organism evidence="11">
    <name type="scientific">Platycodon grandiflorus</name>
    <name type="common">Balloon flower</name>
    <name type="synonym">Campanula grandiflora</name>
    <dbReference type="NCBI Taxonomy" id="94286"/>
    <lineage>
        <taxon>Eukaryota</taxon>
        <taxon>Viridiplantae</taxon>
        <taxon>Streptophyta</taxon>
        <taxon>Embryophyta</taxon>
        <taxon>Tracheophyta</taxon>
        <taxon>Spermatophyta</taxon>
        <taxon>Magnoliopsida</taxon>
        <taxon>eudicotyledons</taxon>
        <taxon>Gunneridae</taxon>
        <taxon>Pentapetalae</taxon>
        <taxon>asterids</taxon>
        <taxon>campanulids</taxon>
        <taxon>Asterales</taxon>
        <taxon>Campanulaceae</taxon>
        <taxon>Platycodon</taxon>
    </lineage>
</organism>
<evidence type="ECO:0000256" key="3">
    <source>
        <dbReference type="ARBA" id="ARBA00022617"/>
    </source>
</evidence>
<evidence type="ECO:0000256" key="8">
    <source>
        <dbReference type="PIRSR" id="PIRSR602401-1"/>
    </source>
</evidence>
<keyword evidence="4 8" id="KW-0479">Metal-binding</keyword>
<feature type="binding site" description="axial binding residue" evidence="8">
    <location>
        <position position="446"/>
    </location>
    <ligand>
        <name>heme</name>
        <dbReference type="ChEBI" id="CHEBI:30413"/>
    </ligand>
    <ligandPart>
        <name>Fe</name>
        <dbReference type="ChEBI" id="CHEBI:18248"/>
    </ligandPart>
</feature>
<evidence type="ECO:0000256" key="10">
    <source>
        <dbReference type="SAM" id="SignalP"/>
    </source>
</evidence>
<dbReference type="InterPro" id="IPR001128">
    <property type="entry name" value="Cyt_P450"/>
</dbReference>
<comment type="similarity">
    <text evidence="2 9">Belongs to the cytochrome P450 family.</text>
</comment>
<dbReference type="GO" id="GO:0016705">
    <property type="term" value="F:oxidoreductase activity, acting on paired donors, with incorporation or reduction of molecular oxygen"/>
    <property type="evidence" value="ECO:0007669"/>
    <property type="project" value="InterPro"/>
</dbReference>
<evidence type="ECO:0000313" key="11">
    <source>
        <dbReference type="EMBL" id="AUR26640.1"/>
    </source>
</evidence>
<name>A0A2I7M6F5_PLAGD</name>